<reference evidence="1" key="1">
    <citation type="journal article" date="2023" name="Mol. Phylogenet. Evol.">
        <title>Genome-scale phylogeny and comparative genomics of the fungal order Sordariales.</title>
        <authorList>
            <person name="Hensen N."/>
            <person name="Bonometti L."/>
            <person name="Westerberg I."/>
            <person name="Brannstrom I.O."/>
            <person name="Guillou S."/>
            <person name="Cros-Aarteil S."/>
            <person name="Calhoun S."/>
            <person name="Haridas S."/>
            <person name="Kuo A."/>
            <person name="Mondo S."/>
            <person name="Pangilinan J."/>
            <person name="Riley R."/>
            <person name="LaButti K."/>
            <person name="Andreopoulos B."/>
            <person name="Lipzen A."/>
            <person name="Chen C."/>
            <person name="Yan M."/>
            <person name="Daum C."/>
            <person name="Ng V."/>
            <person name="Clum A."/>
            <person name="Steindorff A."/>
            <person name="Ohm R.A."/>
            <person name="Martin F."/>
            <person name="Silar P."/>
            <person name="Natvig D.O."/>
            <person name="Lalanne C."/>
            <person name="Gautier V."/>
            <person name="Ament-Velasquez S.L."/>
            <person name="Kruys A."/>
            <person name="Hutchinson M.I."/>
            <person name="Powell A.J."/>
            <person name="Barry K."/>
            <person name="Miller A.N."/>
            <person name="Grigoriev I.V."/>
            <person name="Debuchy R."/>
            <person name="Gladieux P."/>
            <person name="Hiltunen Thoren M."/>
            <person name="Johannesson H."/>
        </authorList>
    </citation>
    <scope>NUCLEOTIDE SEQUENCE</scope>
    <source>
        <strain evidence="1">CBS 731.68</strain>
    </source>
</reference>
<protein>
    <submittedName>
        <fullName evidence="1">Uncharacterized protein</fullName>
    </submittedName>
</protein>
<dbReference type="GeneID" id="87824589"/>
<proteinExistence type="predicted"/>
<reference evidence="1" key="2">
    <citation type="submission" date="2023-05" db="EMBL/GenBank/DDBJ databases">
        <authorList>
            <consortium name="Lawrence Berkeley National Laboratory"/>
            <person name="Steindorff A."/>
            <person name="Hensen N."/>
            <person name="Bonometti L."/>
            <person name="Westerberg I."/>
            <person name="Brannstrom I.O."/>
            <person name="Guillou S."/>
            <person name="Cros-Aarteil S."/>
            <person name="Calhoun S."/>
            <person name="Haridas S."/>
            <person name="Kuo A."/>
            <person name="Mondo S."/>
            <person name="Pangilinan J."/>
            <person name="Riley R."/>
            <person name="Labutti K."/>
            <person name="Andreopoulos B."/>
            <person name="Lipzen A."/>
            <person name="Chen C."/>
            <person name="Yanf M."/>
            <person name="Daum C."/>
            <person name="Ng V."/>
            <person name="Clum A."/>
            <person name="Ohm R."/>
            <person name="Martin F."/>
            <person name="Silar P."/>
            <person name="Natvig D."/>
            <person name="Lalanne C."/>
            <person name="Gautier V."/>
            <person name="Ament-Velasquez S.L."/>
            <person name="Kruys A."/>
            <person name="Hutchinson M.I."/>
            <person name="Powell A.J."/>
            <person name="Barry K."/>
            <person name="Miller A.N."/>
            <person name="Grigoriev I.V."/>
            <person name="Debuchy R."/>
            <person name="Gladieux P."/>
            <person name="Thoren M.H."/>
            <person name="Johannesson H."/>
        </authorList>
    </citation>
    <scope>NUCLEOTIDE SEQUENCE</scope>
    <source>
        <strain evidence="1">CBS 731.68</strain>
    </source>
</reference>
<feature type="non-terminal residue" evidence="1">
    <location>
        <position position="206"/>
    </location>
</feature>
<comment type="caution">
    <text evidence="1">The sequence shown here is derived from an EMBL/GenBank/DDBJ whole genome shotgun (WGS) entry which is preliminary data.</text>
</comment>
<name>A0AAN6YYP3_9PEZI</name>
<dbReference type="RefSeq" id="XP_062642236.1">
    <property type="nucleotide sequence ID" value="XM_062787819.1"/>
</dbReference>
<keyword evidence="2" id="KW-1185">Reference proteome</keyword>
<evidence type="ECO:0000313" key="2">
    <source>
        <dbReference type="Proteomes" id="UP001302602"/>
    </source>
</evidence>
<accession>A0AAN6YYP3</accession>
<organism evidence="1 2">
    <name type="scientific">Parathielavia appendiculata</name>
    <dbReference type="NCBI Taxonomy" id="2587402"/>
    <lineage>
        <taxon>Eukaryota</taxon>
        <taxon>Fungi</taxon>
        <taxon>Dikarya</taxon>
        <taxon>Ascomycota</taxon>
        <taxon>Pezizomycotina</taxon>
        <taxon>Sordariomycetes</taxon>
        <taxon>Sordariomycetidae</taxon>
        <taxon>Sordariales</taxon>
        <taxon>Chaetomiaceae</taxon>
        <taxon>Parathielavia</taxon>
    </lineage>
</organism>
<dbReference type="AlphaFoldDB" id="A0AAN6YYP3"/>
<sequence>VAFFDHQYRDSPYESALLSGLAVLGIREDGGWVGPGDYTPKYSAVIKIARILVVYQSVVEREDEVRVLQRRMSRQAAEEAATGLFTIVRAKVERFMTVVSERSEPGVIDWIFDVRTYGMRIQFTTPSRGVVDWTGDRVTYRRVRIGMNELGDMMHELTREMKTALGELLMVGDEGFGAVPAIEWARFEDDHSDETVDYSFLHDDRN</sequence>
<gene>
    <name evidence="1" type="ORF">N657DRAFT_540828</name>
</gene>
<evidence type="ECO:0000313" key="1">
    <source>
        <dbReference type="EMBL" id="KAK4118463.1"/>
    </source>
</evidence>
<dbReference type="Proteomes" id="UP001302602">
    <property type="component" value="Unassembled WGS sequence"/>
</dbReference>
<feature type="non-terminal residue" evidence="1">
    <location>
        <position position="1"/>
    </location>
</feature>
<dbReference type="EMBL" id="MU853268">
    <property type="protein sequence ID" value="KAK4118463.1"/>
    <property type="molecule type" value="Genomic_DNA"/>
</dbReference>